<keyword evidence="2" id="KW-0328">Glycosyltransferase</keyword>
<name>A0ABV0J7N3_9CYAN</name>
<gene>
    <name evidence="2" type="ORF">NC998_08470</name>
</gene>
<dbReference type="Gene3D" id="3.90.550.10">
    <property type="entry name" value="Spore Coat Polysaccharide Biosynthesis Protein SpsA, Chain A"/>
    <property type="match status" value="1"/>
</dbReference>
<dbReference type="Proteomes" id="UP001464891">
    <property type="component" value="Unassembled WGS sequence"/>
</dbReference>
<organism evidence="2 3">
    <name type="scientific">Trichocoleus desertorum GB2-A4</name>
    <dbReference type="NCBI Taxonomy" id="2933944"/>
    <lineage>
        <taxon>Bacteria</taxon>
        <taxon>Bacillati</taxon>
        <taxon>Cyanobacteriota</taxon>
        <taxon>Cyanophyceae</taxon>
        <taxon>Leptolyngbyales</taxon>
        <taxon>Trichocoleusaceae</taxon>
        <taxon>Trichocoleus</taxon>
    </lineage>
</organism>
<keyword evidence="3" id="KW-1185">Reference proteome</keyword>
<accession>A0ABV0J7N3</accession>
<reference evidence="2 3" key="1">
    <citation type="submission" date="2022-04" db="EMBL/GenBank/DDBJ databases">
        <title>Positive selection, recombination, and allopatry shape intraspecific diversity of widespread and dominant cyanobacteria.</title>
        <authorList>
            <person name="Wei J."/>
            <person name="Shu W."/>
            <person name="Hu C."/>
        </authorList>
    </citation>
    <scope>NUCLEOTIDE SEQUENCE [LARGE SCALE GENOMIC DNA]</scope>
    <source>
        <strain evidence="2 3">GB2-A4</strain>
    </source>
</reference>
<dbReference type="InterPro" id="IPR029044">
    <property type="entry name" value="Nucleotide-diphossugar_trans"/>
</dbReference>
<protein>
    <submittedName>
        <fullName evidence="2">Glycosyltransferase</fullName>
        <ecNumber evidence="2">2.4.-.-</ecNumber>
    </submittedName>
</protein>
<feature type="domain" description="Glycosyltransferase 2-like" evidence="1">
    <location>
        <begin position="4"/>
        <end position="165"/>
    </location>
</feature>
<dbReference type="GO" id="GO:0016757">
    <property type="term" value="F:glycosyltransferase activity"/>
    <property type="evidence" value="ECO:0007669"/>
    <property type="project" value="UniProtKB-KW"/>
</dbReference>
<evidence type="ECO:0000259" key="1">
    <source>
        <dbReference type="Pfam" id="PF00535"/>
    </source>
</evidence>
<evidence type="ECO:0000313" key="3">
    <source>
        <dbReference type="Proteomes" id="UP001464891"/>
    </source>
</evidence>
<dbReference type="SUPFAM" id="SSF53448">
    <property type="entry name" value="Nucleotide-diphospho-sugar transferases"/>
    <property type="match status" value="1"/>
</dbReference>
<dbReference type="RefSeq" id="WP_190439782.1">
    <property type="nucleotide sequence ID" value="NZ_JAMPKM010000003.1"/>
</dbReference>
<sequence length="287" mass="32592">MKLSVIIACFNAANTIAKQLDALAQQQWSEPWEVIVADNGSTDASLEIVRQYQSRIPNLRIVDASHKAGAGPARNAGTRAAQGEALAFCDADDEVAPGWVAAMGQALAEYDFVGCRFDPNKLNESWLVRAHPCTQETELPKSRYMPHLLFTGGGGMGVKRSLHEAMGGFDESVLRLEDIDYCWRLQLSGVKLHFVPDAVLYVRYRPTLTGMYRQARQWAESEVLLYKKYQALGMHPFSWKTGLKSWGRLLQEMPQVRSLESRRQWCWRLAWRWGRLQGSIKYKVWAL</sequence>
<comment type="caution">
    <text evidence="2">The sequence shown here is derived from an EMBL/GenBank/DDBJ whole genome shotgun (WGS) entry which is preliminary data.</text>
</comment>
<dbReference type="InterPro" id="IPR001173">
    <property type="entry name" value="Glyco_trans_2-like"/>
</dbReference>
<proteinExistence type="predicted"/>
<dbReference type="Pfam" id="PF00535">
    <property type="entry name" value="Glycos_transf_2"/>
    <property type="match status" value="1"/>
</dbReference>
<dbReference type="PANTHER" id="PTHR43685:SF12">
    <property type="entry name" value="GLYCOSYL TRANSFERASE FAMILY 2"/>
    <property type="match status" value="1"/>
</dbReference>
<dbReference type="EC" id="2.4.-.-" evidence="2"/>
<dbReference type="InterPro" id="IPR050834">
    <property type="entry name" value="Glycosyltransf_2"/>
</dbReference>
<evidence type="ECO:0000313" key="2">
    <source>
        <dbReference type="EMBL" id="MEP0817130.1"/>
    </source>
</evidence>
<dbReference type="EMBL" id="JAMPKM010000003">
    <property type="protein sequence ID" value="MEP0817130.1"/>
    <property type="molecule type" value="Genomic_DNA"/>
</dbReference>
<dbReference type="PANTHER" id="PTHR43685">
    <property type="entry name" value="GLYCOSYLTRANSFERASE"/>
    <property type="match status" value="1"/>
</dbReference>
<keyword evidence="2" id="KW-0808">Transferase</keyword>